<dbReference type="InterPro" id="IPR005337">
    <property type="entry name" value="RapZ-like"/>
</dbReference>
<dbReference type="AlphaFoldDB" id="A0A1G9ZMI6"/>
<keyword evidence="8" id="KW-1185">Reference proteome</keyword>
<dbReference type="Proteomes" id="UP000199602">
    <property type="component" value="Unassembled WGS sequence"/>
</dbReference>
<keyword evidence="2 4" id="KW-0067">ATP-binding</keyword>
<reference evidence="7 8" key="1">
    <citation type="submission" date="2016-10" db="EMBL/GenBank/DDBJ databases">
        <authorList>
            <person name="de Groot N.N."/>
        </authorList>
    </citation>
    <scope>NUCLEOTIDE SEQUENCE [LARGE SCALE GENOMIC DNA]</scope>
    <source>
        <strain evidence="7 8">DSM 15269</strain>
    </source>
</reference>
<dbReference type="Pfam" id="PF22740">
    <property type="entry name" value="PapZ_C"/>
    <property type="match status" value="1"/>
</dbReference>
<dbReference type="Gene3D" id="3.40.50.300">
    <property type="entry name" value="P-loop containing nucleotide triphosphate hydrolases"/>
    <property type="match status" value="1"/>
</dbReference>
<evidence type="ECO:0000259" key="5">
    <source>
        <dbReference type="Pfam" id="PF03668"/>
    </source>
</evidence>
<evidence type="ECO:0000256" key="1">
    <source>
        <dbReference type="ARBA" id="ARBA00022741"/>
    </source>
</evidence>
<dbReference type="PIRSF" id="PIRSF005052">
    <property type="entry name" value="P-loopkin"/>
    <property type="match status" value="1"/>
</dbReference>
<protein>
    <submittedName>
        <fullName evidence="7">UPF0042 nucleotide-binding protein</fullName>
    </submittedName>
</protein>
<feature type="binding site" evidence="4">
    <location>
        <begin position="64"/>
        <end position="67"/>
    </location>
    <ligand>
        <name>GTP</name>
        <dbReference type="ChEBI" id="CHEBI:37565"/>
    </ligand>
</feature>
<evidence type="ECO:0000256" key="2">
    <source>
        <dbReference type="ARBA" id="ARBA00022840"/>
    </source>
</evidence>
<dbReference type="GO" id="GO:0005525">
    <property type="term" value="F:GTP binding"/>
    <property type="evidence" value="ECO:0007669"/>
    <property type="project" value="UniProtKB-UniRule"/>
</dbReference>
<dbReference type="SUPFAM" id="SSF52540">
    <property type="entry name" value="P-loop containing nucleoside triphosphate hydrolases"/>
    <property type="match status" value="1"/>
</dbReference>
<proteinExistence type="inferred from homology"/>
<feature type="domain" description="RapZ C-terminal" evidence="6">
    <location>
        <begin position="171"/>
        <end position="290"/>
    </location>
</feature>
<dbReference type="OrthoDB" id="9784461at2"/>
<evidence type="ECO:0000259" key="6">
    <source>
        <dbReference type="Pfam" id="PF22740"/>
    </source>
</evidence>
<organism evidence="7 8">
    <name type="scientific">Desulfonauticus submarinus</name>
    <dbReference type="NCBI Taxonomy" id="206665"/>
    <lineage>
        <taxon>Bacteria</taxon>
        <taxon>Pseudomonadati</taxon>
        <taxon>Thermodesulfobacteriota</taxon>
        <taxon>Desulfovibrionia</taxon>
        <taxon>Desulfovibrionales</taxon>
        <taxon>Desulfonauticaceae</taxon>
        <taxon>Desulfonauticus</taxon>
    </lineage>
</organism>
<dbReference type="InterPro" id="IPR053930">
    <property type="entry name" value="RapZ-like_N"/>
</dbReference>
<sequence>MNYTFSLVLISGLSGAGKSTALKVFEDLGFFCIDGLPFSLIKPLIELFEQNSLKKYRGLALGIDIRQFDFGSGWDELESTLKKRNVYFELIFLEASEEIIVKRYFTTRRPHPLSSEGKGLEKAILEEKQKLSVLREKAHLVIDTTFFSIHDLRRTLQEKWICHDSVCAGLRVHLISFGFKYGVPLEADIVLDLRFLPNPYFKEELRDLSGQEKIVQEFIYGNKESKKFLEKLKEFLEFTLPLYAKEGRYRLTIGFGCTGGRHRSVATTELIALFLREKKYLISVEHRHLELG</sequence>
<feature type="binding site" evidence="4">
    <location>
        <begin position="12"/>
        <end position="19"/>
    </location>
    <ligand>
        <name>ATP</name>
        <dbReference type="ChEBI" id="CHEBI:30616"/>
    </ligand>
</feature>
<evidence type="ECO:0000256" key="3">
    <source>
        <dbReference type="ARBA" id="ARBA00023134"/>
    </source>
</evidence>
<dbReference type="Pfam" id="PF03668">
    <property type="entry name" value="RapZ-like_N"/>
    <property type="match status" value="1"/>
</dbReference>
<keyword evidence="1 4" id="KW-0547">Nucleotide-binding</keyword>
<keyword evidence="3 4" id="KW-0342">GTP-binding</keyword>
<dbReference type="InterPro" id="IPR053931">
    <property type="entry name" value="RapZ_C"/>
</dbReference>
<dbReference type="InterPro" id="IPR027417">
    <property type="entry name" value="P-loop_NTPase"/>
</dbReference>
<dbReference type="PANTHER" id="PTHR30448">
    <property type="entry name" value="RNASE ADAPTER PROTEIN RAPZ"/>
    <property type="match status" value="1"/>
</dbReference>
<evidence type="ECO:0000313" key="7">
    <source>
        <dbReference type="EMBL" id="SDN22599.1"/>
    </source>
</evidence>
<dbReference type="HAMAP" id="MF_00636">
    <property type="entry name" value="RapZ_like"/>
    <property type="match status" value="1"/>
</dbReference>
<name>A0A1G9ZMI6_9BACT</name>
<dbReference type="EMBL" id="FNIN01000001">
    <property type="protein sequence ID" value="SDN22599.1"/>
    <property type="molecule type" value="Genomic_DNA"/>
</dbReference>
<dbReference type="NCBIfam" id="NF003828">
    <property type="entry name" value="PRK05416.1"/>
    <property type="match status" value="1"/>
</dbReference>
<accession>A0A1G9ZMI6</accession>
<evidence type="ECO:0000256" key="4">
    <source>
        <dbReference type="HAMAP-Rule" id="MF_00636"/>
    </source>
</evidence>
<evidence type="ECO:0000313" key="8">
    <source>
        <dbReference type="Proteomes" id="UP000199602"/>
    </source>
</evidence>
<dbReference type="PANTHER" id="PTHR30448:SF0">
    <property type="entry name" value="RNASE ADAPTER PROTEIN RAPZ"/>
    <property type="match status" value="1"/>
</dbReference>
<gene>
    <name evidence="7" type="ORF">SAMN04488516_10196</name>
</gene>
<dbReference type="GO" id="GO:0005524">
    <property type="term" value="F:ATP binding"/>
    <property type="evidence" value="ECO:0007669"/>
    <property type="project" value="UniProtKB-UniRule"/>
</dbReference>
<dbReference type="STRING" id="206665.SAMN04488516_10196"/>
<dbReference type="RefSeq" id="WP_092061710.1">
    <property type="nucleotide sequence ID" value="NZ_FNIN01000001.1"/>
</dbReference>
<feature type="domain" description="RapZ-like N-terminal" evidence="5">
    <location>
        <begin position="6"/>
        <end position="160"/>
    </location>
</feature>